<feature type="chain" id="PRO_5013000624" description="MRH domain-containing protein" evidence="8">
    <location>
        <begin position="18"/>
        <end position="868"/>
    </location>
</feature>
<feature type="signal peptide" evidence="8">
    <location>
        <begin position="1"/>
        <end position="17"/>
    </location>
</feature>
<dbReference type="OrthoDB" id="439917at2759"/>
<accession>A0A1R2B8J4</accession>
<dbReference type="SUPFAM" id="SSF50911">
    <property type="entry name" value="Mannose 6-phosphate receptor domain"/>
    <property type="match status" value="1"/>
</dbReference>
<evidence type="ECO:0000259" key="9">
    <source>
        <dbReference type="PROSITE" id="PS51914"/>
    </source>
</evidence>
<keyword evidence="7" id="KW-0472">Membrane</keyword>
<dbReference type="EMBL" id="MPUH01000850">
    <property type="protein sequence ID" value="OMJ73067.1"/>
    <property type="molecule type" value="Genomic_DNA"/>
</dbReference>
<keyword evidence="7" id="KW-1133">Transmembrane helix</keyword>
<evidence type="ECO:0000256" key="4">
    <source>
        <dbReference type="ARBA" id="ARBA00022729"/>
    </source>
</evidence>
<keyword evidence="11" id="KW-1185">Reference proteome</keyword>
<gene>
    <name evidence="10" type="ORF">SteCoe_28345</name>
</gene>
<keyword evidence="3" id="KW-1003">Cell membrane</keyword>
<dbReference type="InterPro" id="IPR009030">
    <property type="entry name" value="Growth_fac_rcpt_cys_sf"/>
</dbReference>
<evidence type="ECO:0000256" key="8">
    <source>
        <dbReference type="SAM" id="SignalP"/>
    </source>
</evidence>
<dbReference type="SMART" id="SM01411">
    <property type="entry name" value="Ephrin_rec_like"/>
    <property type="match status" value="4"/>
</dbReference>
<feature type="transmembrane region" description="Helical" evidence="7">
    <location>
        <begin position="827"/>
        <end position="851"/>
    </location>
</feature>
<comment type="similarity">
    <text evidence="2">Belongs to the ELAPOR family.</text>
</comment>
<comment type="subcellular location">
    <subcellularLocation>
        <location evidence="1">Cell membrane</location>
        <topology evidence="1">Single-pass type I membrane protein</topology>
    </subcellularLocation>
</comment>
<dbReference type="GO" id="GO:0005886">
    <property type="term" value="C:plasma membrane"/>
    <property type="evidence" value="ECO:0007669"/>
    <property type="project" value="UniProtKB-SubCell"/>
</dbReference>
<name>A0A1R2B8J4_9CILI</name>
<dbReference type="Gene3D" id="2.10.220.10">
    <property type="entry name" value="Hormone Receptor, Insulin-like Growth Factor Receptor 1, Chain A, domain 2"/>
    <property type="match status" value="1"/>
</dbReference>
<dbReference type="Gene3D" id="2.10.50.10">
    <property type="entry name" value="Tumor Necrosis Factor Receptor, subunit A, domain 2"/>
    <property type="match status" value="1"/>
</dbReference>
<dbReference type="Gene3D" id="2.70.130.10">
    <property type="entry name" value="Mannose-6-phosphate receptor binding domain"/>
    <property type="match status" value="1"/>
</dbReference>
<dbReference type="Proteomes" id="UP000187209">
    <property type="component" value="Unassembled WGS sequence"/>
</dbReference>
<comment type="caution">
    <text evidence="10">The sequence shown here is derived from an EMBL/GenBank/DDBJ whole genome shotgun (WGS) entry which is preliminary data.</text>
</comment>
<reference evidence="10 11" key="1">
    <citation type="submission" date="2016-11" db="EMBL/GenBank/DDBJ databases">
        <title>The macronuclear genome of Stentor coeruleus: a giant cell with tiny introns.</title>
        <authorList>
            <person name="Slabodnick M."/>
            <person name="Ruby J.G."/>
            <person name="Reiff S.B."/>
            <person name="Swart E.C."/>
            <person name="Gosai S."/>
            <person name="Prabakaran S."/>
            <person name="Witkowska E."/>
            <person name="Larue G.E."/>
            <person name="Fisher S."/>
            <person name="Freeman R.M."/>
            <person name="Gunawardena J."/>
            <person name="Chu W."/>
            <person name="Stover N.A."/>
            <person name="Gregory B.D."/>
            <person name="Nowacki M."/>
            <person name="Derisi J."/>
            <person name="Roy S.W."/>
            <person name="Marshall W.F."/>
            <person name="Sood P."/>
        </authorList>
    </citation>
    <scope>NUCLEOTIDE SEQUENCE [LARGE SCALE GENOMIC DNA]</scope>
    <source>
        <strain evidence="10">WM001</strain>
    </source>
</reference>
<dbReference type="PANTHER" id="PTHR22727">
    <property type="entry name" value="PROTEIN CBG13728"/>
    <property type="match status" value="1"/>
</dbReference>
<protein>
    <recommendedName>
        <fullName evidence="9">MRH domain-containing protein</fullName>
    </recommendedName>
</protein>
<evidence type="ECO:0000313" key="10">
    <source>
        <dbReference type="EMBL" id="OMJ73067.1"/>
    </source>
</evidence>
<dbReference type="AlphaFoldDB" id="A0A1R2B8J4"/>
<dbReference type="InterPro" id="IPR009011">
    <property type="entry name" value="Man6P_isomerase_rcpt-bd_dom_sf"/>
</dbReference>
<dbReference type="InterPro" id="IPR039181">
    <property type="entry name" value="Elapor1/2"/>
</dbReference>
<evidence type="ECO:0000256" key="2">
    <source>
        <dbReference type="ARBA" id="ARBA00007627"/>
    </source>
</evidence>
<keyword evidence="5" id="KW-1015">Disulfide bond</keyword>
<evidence type="ECO:0000313" key="11">
    <source>
        <dbReference type="Proteomes" id="UP000187209"/>
    </source>
</evidence>
<evidence type="ECO:0000256" key="3">
    <source>
        <dbReference type="ARBA" id="ARBA00022475"/>
    </source>
</evidence>
<keyword evidence="4 8" id="KW-0732">Signal</keyword>
<keyword evidence="6" id="KW-0325">Glycoprotein</keyword>
<dbReference type="InterPro" id="IPR044865">
    <property type="entry name" value="MRH_dom"/>
</dbReference>
<sequence>MWSFLLFTLVSSDCVKSNYFTECSASLTRDIIVAGSSDCGKEYPKIYPSQDCTFPCGPGTYLDITEGAMSCLPCQSGTYSIGGGEILGGDGESWESSLSKVISECYINVDDIDYYNLNCTGWTQSDNILISGETTKGYTYTAGLSFSFSIVKQGTVTVTYRKDTVHLNGYKVGFFSIFLNLEMKHFDDEIDDSTWKTITLPLDPGNYEFYLEYRTMKSAKNIEPHAYVSEIRVIGTDWSSTHCHPCKRGGNLPGSSKCDLCDFNYYWDGFDCKTCPNDKYSLKGSVGEESCQPRLECTENDYKHIYSNCTNSSRNLTYQWKEPILCAYQNYTLPSGKYNLSCETCKQGHFIEKTGDVTKCVACPDGKYISNDTNNKCENCTAGYYALKIYNYSDWTELPENFTTNCIMTDGTVCLDSSGWIPSTYYLTTGKNLQSHSEVFLNRYFDIESNFGIIKFEYEFINFQGGSLDAYVDGAWSGGWSQSDFQTGTISLTQGLHYVQWTYWPNSTNSEEIRIYSIKIHGSIEGGAKLCAKCLDGSYSTSGSAICSLCSPGNSSNTDNTGCIPCQNYYYSPIEGSKCYKCPSGTISNNNRTNCIATDYTYLSDETFYLGNITGRGVTEGVYTTGICDMPSSKLYCHQTFYGPLPGDKKNFYVSVMNPSQIVLPSVSYYFKPTSAFAYAVMEKKELTKFKEGSSDVCKNDKAVVSLGSIVSGVNRVREGLKIDYSQGDYCDKYQRTYNSSLLLYCDKSANIGWPAHNNTRHCFYEFVWKTKYGCPVCMFEDMNTIYSSCENGKRTYKKIEGSYCILPFDGDIEWTEPCWDPVLFSWPMLVAGILIGILLLSALVSLLMYVKYHKGYRQLEDQSRNIS</sequence>
<keyword evidence="7" id="KW-0812">Transmembrane</keyword>
<dbReference type="SUPFAM" id="SSF57184">
    <property type="entry name" value="Growth factor receptor domain"/>
    <property type="match status" value="1"/>
</dbReference>
<evidence type="ECO:0000256" key="5">
    <source>
        <dbReference type="ARBA" id="ARBA00023157"/>
    </source>
</evidence>
<proteinExistence type="inferred from homology"/>
<dbReference type="PROSITE" id="PS51914">
    <property type="entry name" value="MRH"/>
    <property type="match status" value="1"/>
</dbReference>
<evidence type="ECO:0000256" key="1">
    <source>
        <dbReference type="ARBA" id="ARBA00004251"/>
    </source>
</evidence>
<evidence type="ECO:0000256" key="6">
    <source>
        <dbReference type="ARBA" id="ARBA00023180"/>
    </source>
</evidence>
<feature type="domain" description="MRH" evidence="9">
    <location>
        <begin position="604"/>
        <end position="777"/>
    </location>
</feature>
<organism evidence="10 11">
    <name type="scientific">Stentor coeruleus</name>
    <dbReference type="NCBI Taxonomy" id="5963"/>
    <lineage>
        <taxon>Eukaryota</taxon>
        <taxon>Sar</taxon>
        <taxon>Alveolata</taxon>
        <taxon>Ciliophora</taxon>
        <taxon>Postciliodesmatophora</taxon>
        <taxon>Heterotrichea</taxon>
        <taxon>Heterotrichida</taxon>
        <taxon>Stentoridae</taxon>
        <taxon>Stentor</taxon>
    </lineage>
</organism>
<dbReference type="PANTHER" id="PTHR22727:SF15">
    <property type="entry name" value="MRH DOMAIN-CONTAINING PROTEIN"/>
    <property type="match status" value="1"/>
</dbReference>
<evidence type="ECO:0000256" key="7">
    <source>
        <dbReference type="SAM" id="Phobius"/>
    </source>
</evidence>